<evidence type="ECO:0000256" key="1">
    <source>
        <dbReference type="SAM" id="Coils"/>
    </source>
</evidence>
<feature type="coiled-coil region" evidence="1">
    <location>
        <begin position="680"/>
        <end position="707"/>
    </location>
</feature>
<dbReference type="EMBL" id="CAJOBS010001757">
    <property type="protein sequence ID" value="CAF4758913.1"/>
    <property type="molecule type" value="Genomic_DNA"/>
</dbReference>
<feature type="compositionally biased region" description="Low complexity" evidence="2">
    <location>
        <begin position="249"/>
        <end position="264"/>
    </location>
</feature>
<feature type="region of interest" description="Disordered" evidence="2">
    <location>
        <begin position="383"/>
        <end position="445"/>
    </location>
</feature>
<name>A0A817VN04_9BILA</name>
<evidence type="ECO:0000313" key="3">
    <source>
        <dbReference type="EMBL" id="CAF3345874.1"/>
    </source>
</evidence>
<gene>
    <name evidence="3" type="ORF">KIK155_LOCUS3150</name>
    <name evidence="4" type="ORF">TOA249_LOCUS20905</name>
</gene>
<feature type="compositionally biased region" description="Polar residues" evidence="2">
    <location>
        <begin position="275"/>
        <end position="289"/>
    </location>
</feature>
<comment type="caution">
    <text evidence="3">The sequence shown here is derived from an EMBL/GenBank/DDBJ whole genome shotgun (WGS) entry which is preliminary data.</text>
</comment>
<proteinExistence type="predicted"/>
<organism evidence="3 5">
    <name type="scientific">Rotaria socialis</name>
    <dbReference type="NCBI Taxonomy" id="392032"/>
    <lineage>
        <taxon>Eukaryota</taxon>
        <taxon>Metazoa</taxon>
        <taxon>Spiralia</taxon>
        <taxon>Gnathifera</taxon>
        <taxon>Rotifera</taxon>
        <taxon>Eurotatoria</taxon>
        <taxon>Bdelloidea</taxon>
        <taxon>Philodinida</taxon>
        <taxon>Philodinidae</taxon>
        <taxon>Rotaria</taxon>
    </lineage>
</organism>
<protein>
    <submittedName>
        <fullName evidence="3">Uncharacterized protein</fullName>
    </submittedName>
</protein>
<evidence type="ECO:0000256" key="2">
    <source>
        <dbReference type="SAM" id="MobiDB-lite"/>
    </source>
</evidence>
<sequence length="718" mass="78899">MGTCTSTVRHCQKQQQHNRATSKNTIVLGLKSPPPLPPLPTISFPNQQRQHSHYLSKDFDIVSSSLTKPIFHQADTNSLIHLYSCNTNINNNNNNNNNNNYSNSNSCSIIDWMSSSASTVRQAPPRIPVPKTRLPVHYLPSSQQANVIVQSRNVASTVTSTNETGSKKPMSITNRPPPPTAMQTRFGFIPRPAVPGLQPNRSTTFAARSRSISPTSNFSGNSSSSSSIASQRLAKVQTTSKAIPAANLTTPTSSTITTNNTSKSTKTRSPRHADSSTSKSNVKSTIQTPTAASRMRSRTPSRTSATSSSSSIASPPLHPPPSSAPSATAAHTTATIKTDVNAIRDRYRKQQRMNFFTRHTPLSTANGSPIASSIKSPETLAINNENKRLSPRNAMTNDLKVMRPSEKPSSHNDSTSSNMKNSSNQPPSAHLSQSNKHRQRAVSMLSSASAISDVLNQDTLLEDDNCSLKSEDLMCDYDDTLTIDSSSKNDQTDSNSLASLSIGSNKQSTTVIAHASTKPNAPLHQQQLPQTKEHRSATIAKCSTATTNDKSNSSLRETLDELTRLSNRMDHNIDNEQNRRLMTRSVSLKPPPSYLPPLEDAEQISMDIESYRQVMKDVMVVKTILHQLDRLLKHSDGANMTDSMVGSFHEHHDHMFSSRRYSTSQNDGSLLNSIDENSTYDDLLKEIMSLRKEKEQDKQTIKLLQEQMYKYSSQTNGG</sequence>
<feature type="compositionally biased region" description="Polar residues" evidence="2">
    <location>
        <begin position="411"/>
        <end position="434"/>
    </location>
</feature>
<keyword evidence="1" id="KW-0175">Coiled coil</keyword>
<dbReference type="EMBL" id="CAJNYV010000118">
    <property type="protein sequence ID" value="CAF3345874.1"/>
    <property type="molecule type" value="Genomic_DNA"/>
</dbReference>
<feature type="region of interest" description="Disordered" evidence="2">
    <location>
        <begin position="157"/>
        <end position="331"/>
    </location>
</feature>
<feature type="compositionally biased region" description="Low complexity" evidence="2">
    <location>
        <begin position="290"/>
        <end position="315"/>
    </location>
</feature>
<feature type="compositionally biased region" description="Low complexity" evidence="2">
    <location>
        <begin position="211"/>
        <end position="230"/>
    </location>
</feature>
<dbReference type="AlphaFoldDB" id="A0A817VN04"/>
<accession>A0A817VN04</accession>
<reference evidence="3" key="1">
    <citation type="submission" date="2021-02" db="EMBL/GenBank/DDBJ databases">
        <authorList>
            <person name="Nowell W R."/>
        </authorList>
    </citation>
    <scope>NUCLEOTIDE SEQUENCE</scope>
</reference>
<evidence type="ECO:0000313" key="4">
    <source>
        <dbReference type="EMBL" id="CAF4758913.1"/>
    </source>
</evidence>
<dbReference type="Proteomes" id="UP000663838">
    <property type="component" value="Unassembled WGS sequence"/>
</dbReference>
<evidence type="ECO:0000313" key="5">
    <source>
        <dbReference type="Proteomes" id="UP000663865"/>
    </source>
</evidence>
<feature type="compositionally biased region" description="Basic and acidic residues" evidence="2">
    <location>
        <begin position="400"/>
        <end position="410"/>
    </location>
</feature>
<dbReference type="Proteomes" id="UP000663865">
    <property type="component" value="Unassembled WGS sequence"/>
</dbReference>